<dbReference type="Pfam" id="PF00656">
    <property type="entry name" value="Peptidase_C14"/>
    <property type="match status" value="1"/>
</dbReference>
<dbReference type="RefSeq" id="WP_147670062.1">
    <property type="nucleotide sequence ID" value="NZ_CP120678.1"/>
</dbReference>
<protein>
    <submittedName>
        <fullName evidence="2">Caspase family protein</fullName>
    </submittedName>
</protein>
<dbReference type="PANTHER" id="PTHR48104">
    <property type="entry name" value="METACASPASE-4"/>
    <property type="match status" value="1"/>
</dbReference>
<organism evidence="2 3">
    <name type="scientific">Selenobaculum gibii</name>
    <dbReference type="NCBI Taxonomy" id="3054208"/>
    <lineage>
        <taxon>Bacteria</taxon>
        <taxon>Bacillati</taxon>
        <taxon>Bacillota</taxon>
        <taxon>Negativicutes</taxon>
        <taxon>Selenomonadales</taxon>
        <taxon>Selenomonadaceae</taxon>
        <taxon>Selenobaculum</taxon>
    </lineage>
</organism>
<dbReference type="GO" id="GO:0005737">
    <property type="term" value="C:cytoplasm"/>
    <property type="evidence" value="ECO:0007669"/>
    <property type="project" value="TreeGrafter"/>
</dbReference>
<dbReference type="PANTHER" id="PTHR48104:SF30">
    <property type="entry name" value="METACASPASE-1"/>
    <property type="match status" value="1"/>
</dbReference>
<name>A0A9Y2AHP2_9FIRM</name>
<dbReference type="SUPFAM" id="SSF52129">
    <property type="entry name" value="Caspase-like"/>
    <property type="match status" value="1"/>
</dbReference>
<reference evidence="2" key="1">
    <citation type="submission" date="2023-03" db="EMBL/GenBank/DDBJ databases">
        <title>Selenobaculum gbiensis gen. nov. sp. nov., a new bacterium isolated from the gut microbiota of IBD patient.</title>
        <authorList>
            <person name="Yeo S."/>
            <person name="Park H."/>
            <person name="Huh C.S."/>
        </authorList>
    </citation>
    <scope>NUCLEOTIDE SEQUENCE</scope>
    <source>
        <strain evidence="2">ICN-92133</strain>
    </source>
</reference>
<dbReference type="Proteomes" id="UP001243623">
    <property type="component" value="Chromosome"/>
</dbReference>
<dbReference type="AlphaFoldDB" id="A0A9Y2AHP2"/>
<gene>
    <name evidence="2" type="ORF">P3F81_10295</name>
</gene>
<keyword evidence="3" id="KW-1185">Reference proteome</keyword>
<sequence length="579" mass="66192">MEFNYLSKYNNSWALVIGINKYQYVNPLEYARNDAEAIVEILITKFGFPKENVISLFDQDATKKAILSNYMSFSQSNIKENDRILVFFAGHGHTLLGNRNNIGYLIPVDGTLDDISTFIRWDELTRNTDLIKAKHIFFIMDACFSGLAITRSLPPGSTRYLKNMLERYSRQVLTAGKADEVVADSGGPIPEHSIFTGHLINGLEGEAASSDGIITANRLMAYVTDKVSRDQYSNQSPHYGYFDGDGDFIFNVPMSSSLKEADKFSEDKLIEIPIISDRNIDNDENKLLEDVKLYLSDESTRIKLDTIITQEIRRYLSLSSKEYFPIDSGGSPITNNDVRNRLEEYERISQGLQKIVVTVAYWGYPTHNHLLRKIITRLADHIEVESGTGVWLKMRWYPISILIYVATIAAIENERYDTIASILTTEIVSEESSDNNSAIEATVKAMLELDRSKVFQAVHEENPNYYAPRSEYMFKVVQPILDDILFLGKSYEYLFDKAEVFIALIFADLTKNSWGPPGRFAWKYRRGYSTNPFAEIVKEADLKKDEWAPLKAGLFSGSYENFKKVANNYEELLKRLDWY</sequence>
<feature type="domain" description="Peptidase C14 caspase" evidence="1">
    <location>
        <begin position="13"/>
        <end position="237"/>
    </location>
</feature>
<evidence type="ECO:0000259" key="1">
    <source>
        <dbReference type="Pfam" id="PF00656"/>
    </source>
</evidence>
<dbReference type="EMBL" id="CP120678">
    <property type="protein sequence ID" value="WIW70274.1"/>
    <property type="molecule type" value="Genomic_DNA"/>
</dbReference>
<dbReference type="GO" id="GO:0006508">
    <property type="term" value="P:proteolysis"/>
    <property type="evidence" value="ECO:0007669"/>
    <property type="project" value="InterPro"/>
</dbReference>
<proteinExistence type="predicted"/>
<accession>A0A9Y2AHP2</accession>
<evidence type="ECO:0000313" key="3">
    <source>
        <dbReference type="Proteomes" id="UP001243623"/>
    </source>
</evidence>
<dbReference type="InterPro" id="IPR011600">
    <property type="entry name" value="Pept_C14_caspase"/>
</dbReference>
<dbReference type="KEGG" id="sgbi:P3F81_10295"/>
<dbReference type="GO" id="GO:0004197">
    <property type="term" value="F:cysteine-type endopeptidase activity"/>
    <property type="evidence" value="ECO:0007669"/>
    <property type="project" value="InterPro"/>
</dbReference>
<dbReference type="InterPro" id="IPR050452">
    <property type="entry name" value="Metacaspase"/>
</dbReference>
<evidence type="ECO:0000313" key="2">
    <source>
        <dbReference type="EMBL" id="WIW70274.1"/>
    </source>
</evidence>
<dbReference type="InterPro" id="IPR029030">
    <property type="entry name" value="Caspase-like_dom_sf"/>
</dbReference>
<dbReference type="Gene3D" id="3.40.50.1460">
    <property type="match status" value="1"/>
</dbReference>